<dbReference type="SMART" id="SM00256">
    <property type="entry name" value="FBOX"/>
    <property type="match status" value="1"/>
</dbReference>
<comment type="caution">
    <text evidence="2">The sequence shown here is derived from an EMBL/GenBank/DDBJ whole genome shotgun (WGS) entry which is preliminary data.</text>
</comment>
<evidence type="ECO:0000313" key="3">
    <source>
        <dbReference type="Proteomes" id="UP001159405"/>
    </source>
</evidence>
<accession>A0ABN8QGN3</accession>
<dbReference type="Gene3D" id="3.80.10.10">
    <property type="entry name" value="Ribonuclease Inhibitor"/>
    <property type="match status" value="1"/>
</dbReference>
<proteinExistence type="predicted"/>
<feature type="domain" description="F-box" evidence="1">
    <location>
        <begin position="53"/>
        <end position="99"/>
    </location>
</feature>
<dbReference type="InterPro" id="IPR006553">
    <property type="entry name" value="Leu-rich_rpt_Cys-con_subtyp"/>
</dbReference>
<protein>
    <recommendedName>
        <fullName evidence="1">F-box domain-containing protein</fullName>
    </recommendedName>
</protein>
<dbReference type="InterPro" id="IPR001810">
    <property type="entry name" value="F-box_dom"/>
</dbReference>
<keyword evidence="3" id="KW-1185">Reference proteome</keyword>
<sequence length="377" mass="42881">MICGCLSNRSDKTSWPSLKRTFIGENVFQKGSISADIHEYFCCLPDISQKYTEEKWCYLPDALLLRIFTHLDMEDLSRMSRVCKQWYRVSLDANFWRSIDFSLCKRKRIRDITVICLVSRVSSSSIAHIDLSGPTCSRITNISLFHIARQCPKLRKLYISNSNRVTSTGIEMIARHCPYIEVLGLSKCPMILNRGLGFVVRRSKMLCELDVSGCVWVTDGVLVEISQQCRYLTYLNIEGCKKVSDTGLISLANFCSSLKHINLRNTKQITNDGMQQFLSKLPDLEGLEIGLVRKGRGTAAMLNIVATHCTNLTFFDYQDCVPTAVEDVLCQIAEQCQGLRYLGVRHQRETLPNNLVLSLTERCPSLLKIDASLRFYI</sequence>
<dbReference type="PROSITE" id="PS50181">
    <property type="entry name" value="FBOX"/>
    <property type="match status" value="1"/>
</dbReference>
<dbReference type="Pfam" id="PF12937">
    <property type="entry name" value="F-box-like"/>
    <property type="match status" value="1"/>
</dbReference>
<dbReference type="SMART" id="SM00367">
    <property type="entry name" value="LRR_CC"/>
    <property type="match status" value="7"/>
</dbReference>
<evidence type="ECO:0000259" key="1">
    <source>
        <dbReference type="PROSITE" id="PS50181"/>
    </source>
</evidence>
<reference evidence="2 3" key="1">
    <citation type="submission" date="2022-05" db="EMBL/GenBank/DDBJ databases">
        <authorList>
            <consortium name="Genoscope - CEA"/>
            <person name="William W."/>
        </authorList>
    </citation>
    <scope>NUCLEOTIDE SEQUENCE [LARGE SCALE GENOMIC DNA]</scope>
</reference>
<evidence type="ECO:0000313" key="2">
    <source>
        <dbReference type="EMBL" id="CAH3164213.1"/>
    </source>
</evidence>
<gene>
    <name evidence="2" type="ORF">PLOB_00006209</name>
</gene>
<dbReference type="EMBL" id="CALNXK010000128">
    <property type="protein sequence ID" value="CAH3164213.1"/>
    <property type="molecule type" value="Genomic_DNA"/>
</dbReference>
<dbReference type="Pfam" id="PF13516">
    <property type="entry name" value="LRR_6"/>
    <property type="match status" value="2"/>
</dbReference>
<dbReference type="PANTHER" id="PTHR13318">
    <property type="entry name" value="PARTNER OF PAIRED, ISOFORM B-RELATED"/>
    <property type="match status" value="1"/>
</dbReference>
<dbReference type="SUPFAM" id="SSF52047">
    <property type="entry name" value="RNI-like"/>
    <property type="match status" value="1"/>
</dbReference>
<dbReference type="Proteomes" id="UP001159405">
    <property type="component" value="Unassembled WGS sequence"/>
</dbReference>
<dbReference type="InterPro" id="IPR001611">
    <property type="entry name" value="Leu-rich_rpt"/>
</dbReference>
<organism evidence="2 3">
    <name type="scientific">Porites lobata</name>
    <dbReference type="NCBI Taxonomy" id="104759"/>
    <lineage>
        <taxon>Eukaryota</taxon>
        <taxon>Metazoa</taxon>
        <taxon>Cnidaria</taxon>
        <taxon>Anthozoa</taxon>
        <taxon>Hexacorallia</taxon>
        <taxon>Scleractinia</taxon>
        <taxon>Fungiina</taxon>
        <taxon>Poritidae</taxon>
        <taxon>Porites</taxon>
    </lineage>
</organism>
<dbReference type="InterPro" id="IPR032675">
    <property type="entry name" value="LRR_dom_sf"/>
</dbReference>
<name>A0ABN8QGN3_9CNID</name>